<proteinExistence type="predicted"/>
<organism evidence="1 2">
    <name type="scientific">Elysia marginata</name>
    <dbReference type="NCBI Taxonomy" id="1093978"/>
    <lineage>
        <taxon>Eukaryota</taxon>
        <taxon>Metazoa</taxon>
        <taxon>Spiralia</taxon>
        <taxon>Lophotrochozoa</taxon>
        <taxon>Mollusca</taxon>
        <taxon>Gastropoda</taxon>
        <taxon>Heterobranchia</taxon>
        <taxon>Euthyneura</taxon>
        <taxon>Panpulmonata</taxon>
        <taxon>Sacoglossa</taxon>
        <taxon>Placobranchoidea</taxon>
        <taxon>Plakobranchidae</taxon>
        <taxon>Elysia</taxon>
    </lineage>
</organism>
<dbReference type="EMBL" id="BMAT01001779">
    <property type="protein sequence ID" value="GFR92431.1"/>
    <property type="molecule type" value="Genomic_DNA"/>
</dbReference>
<dbReference type="Proteomes" id="UP000762676">
    <property type="component" value="Unassembled WGS sequence"/>
</dbReference>
<comment type="caution">
    <text evidence="1">The sequence shown here is derived from an EMBL/GenBank/DDBJ whole genome shotgun (WGS) entry which is preliminary data.</text>
</comment>
<evidence type="ECO:0000313" key="1">
    <source>
        <dbReference type="EMBL" id="GFR92431.1"/>
    </source>
</evidence>
<evidence type="ECO:0000313" key="2">
    <source>
        <dbReference type="Proteomes" id="UP000762676"/>
    </source>
</evidence>
<sequence>MTETMTFTCPDLTQTQTNIDMTGRGMTETMTFTCPDLTHTQTDIDMTETLTVSVIDQTSTRLLLHQMTVIGLVSPESNFLKYLELVIMSGDLGGRGGSAEEDMEFFLI</sequence>
<name>A0AAV4H577_9GAST</name>
<gene>
    <name evidence="1" type="ORF">ElyMa_000868000</name>
</gene>
<protein>
    <submittedName>
        <fullName evidence="1">Uncharacterized protein</fullName>
    </submittedName>
</protein>
<accession>A0AAV4H577</accession>
<dbReference type="AlphaFoldDB" id="A0AAV4H577"/>
<reference evidence="1 2" key="1">
    <citation type="journal article" date="2021" name="Elife">
        <title>Chloroplast acquisition without the gene transfer in kleptoplastic sea slugs, Plakobranchus ocellatus.</title>
        <authorList>
            <person name="Maeda T."/>
            <person name="Takahashi S."/>
            <person name="Yoshida T."/>
            <person name="Shimamura S."/>
            <person name="Takaki Y."/>
            <person name="Nagai Y."/>
            <person name="Toyoda A."/>
            <person name="Suzuki Y."/>
            <person name="Arimoto A."/>
            <person name="Ishii H."/>
            <person name="Satoh N."/>
            <person name="Nishiyama T."/>
            <person name="Hasebe M."/>
            <person name="Maruyama T."/>
            <person name="Minagawa J."/>
            <person name="Obokata J."/>
            <person name="Shigenobu S."/>
        </authorList>
    </citation>
    <scope>NUCLEOTIDE SEQUENCE [LARGE SCALE GENOMIC DNA]</scope>
</reference>
<keyword evidence="2" id="KW-1185">Reference proteome</keyword>